<dbReference type="STRING" id="67267.GCA_000716675_07764"/>
<dbReference type="InterPro" id="IPR044548">
    <property type="entry name" value="AF0060_NTP-PPase_MazG-like"/>
</dbReference>
<keyword evidence="3" id="KW-1185">Reference proteome</keyword>
<dbReference type="Gene3D" id="1.10.287.1080">
    <property type="entry name" value="MazG-like"/>
    <property type="match status" value="1"/>
</dbReference>
<feature type="compositionally biased region" description="Low complexity" evidence="1">
    <location>
        <begin position="104"/>
        <end position="115"/>
    </location>
</feature>
<dbReference type="AlphaFoldDB" id="A0A1Z1W9H7"/>
<evidence type="ECO:0008006" key="4">
    <source>
        <dbReference type="Google" id="ProtNLM"/>
    </source>
</evidence>
<dbReference type="SUPFAM" id="SSF101386">
    <property type="entry name" value="all-alpha NTP pyrophosphatases"/>
    <property type="match status" value="1"/>
</dbReference>
<dbReference type="EMBL" id="CP021748">
    <property type="protein sequence ID" value="ARX83094.1"/>
    <property type="molecule type" value="Genomic_DNA"/>
</dbReference>
<name>A0A1Z1W9H7_9ACTN</name>
<dbReference type="eggNOG" id="COG1694">
    <property type="taxonomic scope" value="Bacteria"/>
</dbReference>
<evidence type="ECO:0000313" key="3">
    <source>
        <dbReference type="Proteomes" id="UP000195880"/>
    </source>
</evidence>
<organism evidence="2 3">
    <name type="scientific">Streptomyces alboflavus</name>
    <dbReference type="NCBI Taxonomy" id="67267"/>
    <lineage>
        <taxon>Bacteria</taxon>
        <taxon>Bacillati</taxon>
        <taxon>Actinomycetota</taxon>
        <taxon>Actinomycetes</taxon>
        <taxon>Kitasatosporales</taxon>
        <taxon>Streptomycetaceae</taxon>
        <taxon>Streptomyces</taxon>
    </lineage>
</organism>
<proteinExistence type="predicted"/>
<dbReference type="KEGG" id="salf:SMD44_02508"/>
<sequence>MSDPTPAPPLPAPDLWETVDRLHGWLDSHRRHPARETLLLRMLKLSEEVGEVAQAVVGATGQNPRKGTTHTWDDVESELCDVVITALVALRTLTPEPERALAARLHAVAARSTSPSPSPSPGPAPGEGPTPAPGQGPTPAPAQDVRRTDMRPEAVRPEAAEIQERPAT</sequence>
<accession>A0A1Z1W9H7</accession>
<dbReference type="CDD" id="cd11533">
    <property type="entry name" value="NTP-PPase_Af0060_like"/>
    <property type="match status" value="1"/>
</dbReference>
<gene>
    <name evidence="2" type="ORF">SMD44_02508</name>
</gene>
<protein>
    <recommendedName>
        <fullName evidence="4">NTP pyrophosphohydrolase MazG putative catalytic core domain-containing protein</fullName>
    </recommendedName>
</protein>
<feature type="region of interest" description="Disordered" evidence="1">
    <location>
        <begin position="104"/>
        <end position="168"/>
    </location>
</feature>
<reference evidence="2 3" key="1">
    <citation type="submission" date="2017-05" db="EMBL/GenBank/DDBJ databases">
        <title>Streptomyces alboflavus Genome sequencing and assembly.</title>
        <authorList>
            <person name="Wang Y."/>
            <person name="Du B."/>
            <person name="Ding Y."/>
            <person name="Liu H."/>
            <person name="Hou Q."/>
            <person name="Liu K."/>
            <person name="Wang C."/>
            <person name="Yao L."/>
        </authorList>
    </citation>
    <scope>NUCLEOTIDE SEQUENCE [LARGE SCALE GENOMIC DNA]</scope>
    <source>
        <strain evidence="2 3">MDJK44</strain>
    </source>
</reference>
<evidence type="ECO:0000313" key="2">
    <source>
        <dbReference type="EMBL" id="ARX83094.1"/>
    </source>
</evidence>
<dbReference type="Proteomes" id="UP000195880">
    <property type="component" value="Chromosome"/>
</dbReference>
<feature type="compositionally biased region" description="Basic and acidic residues" evidence="1">
    <location>
        <begin position="144"/>
        <end position="168"/>
    </location>
</feature>
<evidence type="ECO:0000256" key="1">
    <source>
        <dbReference type="SAM" id="MobiDB-lite"/>
    </source>
</evidence>
<feature type="compositionally biased region" description="Pro residues" evidence="1">
    <location>
        <begin position="116"/>
        <end position="140"/>
    </location>
</feature>